<gene>
    <name evidence="1" type="ORF">LX83_000279</name>
</gene>
<keyword evidence="2" id="KW-1185">Reference proteome</keyword>
<dbReference type="Proteomes" id="UP001206128">
    <property type="component" value="Unassembled WGS sequence"/>
</dbReference>
<sequence length="227" mass="26024">MLNRLVGADDASALMTGLREAAGAELVSLGPVLGLAQLRRGEIDRDSYVRAWGHRCPDEFEISAPRPVEDPDWLDRQLDRAAARARTRERARSEFARGFWVLRAFVVRAGELTGRGDDLFLLSIDEILAVLGGDEAPLASVPSRRARYERYRALPPYPTLIRGRFDPQRWAADPHRRTDRYDATAAHGGRWPRRSPAFPARWAWSRAPPGWCPQWMRRRRCRRARSW</sequence>
<evidence type="ECO:0000313" key="2">
    <source>
        <dbReference type="Proteomes" id="UP001206128"/>
    </source>
</evidence>
<organism evidence="1 2">
    <name type="scientific">Goodfellowiella coeruleoviolacea</name>
    <dbReference type="NCBI Taxonomy" id="334858"/>
    <lineage>
        <taxon>Bacteria</taxon>
        <taxon>Bacillati</taxon>
        <taxon>Actinomycetota</taxon>
        <taxon>Actinomycetes</taxon>
        <taxon>Pseudonocardiales</taxon>
        <taxon>Pseudonocardiaceae</taxon>
        <taxon>Goodfellowiella</taxon>
    </lineage>
</organism>
<dbReference type="RefSeq" id="WP_253766086.1">
    <property type="nucleotide sequence ID" value="NZ_JAMTCK010000001.1"/>
</dbReference>
<proteinExistence type="predicted"/>
<comment type="caution">
    <text evidence="1">The sequence shown here is derived from an EMBL/GenBank/DDBJ whole genome shotgun (WGS) entry which is preliminary data.</text>
</comment>
<dbReference type="AlphaFoldDB" id="A0AAE3GAJ0"/>
<reference evidence="1" key="1">
    <citation type="submission" date="2022-06" db="EMBL/GenBank/DDBJ databases">
        <title>Genomic Encyclopedia of Archaeal and Bacterial Type Strains, Phase II (KMG-II): from individual species to whole genera.</title>
        <authorList>
            <person name="Goeker M."/>
        </authorList>
    </citation>
    <scope>NUCLEOTIDE SEQUENCE</scope>
    <source>
        <strain evidence="1">DSM 43935</strain>
    </source>
</reference>
<dbReference type="EMBL" id="JAMTCK010000001">
    <property type="protein sequence ID" value="MCP2163439.1"/>
    <property type="molecule type" value="Genomic_DNA"/>
</dbReference>
<protein>
    <submittedName>
        <fullName evidence="1">Uncharacterized protein</fullName>
    </submittedName>
</protein>
<evidence type="ECO:0000313" key="1">
    <source>
        <dbReference type="EMBL" id="MCP2163439.1"/>
    </source>
</evidence>
<name>A0AAE3GAJ0_9PSEU</name>
<accession>A0AAE3GAJ0</accession>